<dbReference type="Proteomes" id="UP000536711">
    <property type="component" value="Unassembled WGS sequence"/>
</dbReference>
<reference evidence="2 3" key="1">
    <citation type="submission" date="2020-01" db="EMBL/GenBank/DDBJ databases">
        <title>Identification and distribution of gene clusters putatively required for synthesis of sphingolipid metabolism inhibitors in phylogenetically diverse species of the filamentous fungus Fusarium.</title>
        <authorList>
            <person name="Kim H.-S."/>
            <person name="Busman M."/>
            <person name="Brown D.W."/>
            <person name="Divon H."/>
            <person name="Uhlig S."/>
            <person name="Proctor R.H."/>
        </authorList>
    </citation>
    <scope>NUCLEOTIDE SEQUENCE [LARGE SCALE GENOMIC DNA]</scope>
    <source>
        <strain evidence="2 3">NRRL 13308</strain>
    </source>
</reference>
<dbReference type="Gene3D" id="1.10.3210.50">
    <property type="match status" value="1"/>
</dbReference>
<sequence>MGPSDDQLIAEMRFFMNQTMRNYDPSHDAAHVERVVNLSQKLLHREMPGPTGTKGFAYNSTVVILAALMHDIEDHKYQSSPSIDNNPPRVVYNALLDAGAAPELAQAVETIVSHVSYSKEKKDPAVVTRLIENGFPELALVQDADRLDAIGAIGIGRCFTFLGAKGKDSGAPWKMDSAMEHLRGKLMQLQGTMKTEAGRSLAAARTQRLREFESWWRQESMNDSDM</sequence>
<dbReference type="CDD" id="cd00077">
    <property type="entry name" value="HDc"/>
    <property type="match status" value="1"/>
</dbReference>
<protein>
    <submittedName>
        <fullName evidence="2">HD superfamily hydrolase</fullName>
    </submittedName>
</protein>
<keyword evidence="3" id="KW-1185">Reference proteome</keyword>
<comment type="caution">
    <text evidence="2">The sequence shown here is derived from an EMBL/GenBank/DDBJ whole genome shotgun (WGS) entry which is preliminary data.</text>
</comment>
<accession>A0A8H4JR02</accession>
<dbReference type="AlphaFoldDB" id="A0A8H4JR02"/>
<proteinExistence type="predicted"/>
<evidence type="ECO:0000313" key="3">
    <source>
        <dbReference type="Proteomes" id="UP000536711"/>
    </source>
</evidence>
<dbReference type="SUPFAM" id="SSF109604">
    <property type="entry name" value="HD-domain/PDEase-like"/>
    <property type="match status" value="1"/>
</dbReference>
<dbReference type="PANTHER" id="PTHR33594:SF1">
    <property type="entry name" value="HD_PDEASE DOMAIN-CONTAINING PROTEIN"/>
    <property type="match status" value="1"/>
</dbReference>
<dbReference type="EMBL" id="JAADJF010000159">
    <property type="protein sequence ID" value="KAF4435994.1"/>
    <property type="molecule type" value="Genomic_DNA"/>
</dbReference>
<name>A0A8H4JR02_9HYPO</name>
<gene>
    <name evidence="2" type="ORF">FACUT_6765</name>
</gene>
<dbReference type="OrthoDB" id="16547at2759"/>
<evidence type="ECO:0000313" key="2">
    <source>
        <dbReference type="EMBL" id="KAF4435994.1"/>
    </source>
</evidence>
<organism evidence="2 3">
    <name type="scientific">Fusarium acutatum</name>
    <dbReference type="NCBI Taxonomy" id="78861"/>
    <lineage>
        <taxon>Eukaryota</taxon>
        <taxon>Fungi</taxon>
        <taxon>Dikarya</taxon>
        <taxon>Ascomycota</taxon>
        <taxon>Pezizomycotina</taxon>
        <taxon>Sordariomycetes</taxon>
        <taxon>Hypocreomycetidae</taxon>
        <taxon>Hypocreales</taxon>
        <taxon>Nectriaceae</taxon>
        <taxon>Fusarium</taxon>
        <taxon>Fusarium fujikuroi species complex</taxon>
    </lineage>
</organism>
<dbReference type="PANTHER" id="PTHR33594">
    <property type="entry name" value="SUPERFAMILY HYDROLASE, PUTATIVE (AFU_ORTHOLOGUE AFUA_1G03035)-RELATED"/>
    <property type="match status" value="1"/>
</dbReference>
<dbReference type="GO" id="GO:0016787">
    <property type="term" value="F:hydrolase activity"/>
    <property type="evidence" value="ECO:0007669"/>
    <property type="project" value="UniProtKB-KW"/>
</dbReference>
<dbReference type="SMART" id="SM00471">
    <property type="entry name" value="HDc"/>
    <property type="match status" value="1"/>
</dbReference>
<feature type="domain" description="HD/PDEase" evidence="1">
    <location>
        <begin position="24"/>
        <end position="159"/>
    </location>
</feature>
<evidence type="ECO:0000259" key="1">
    <source>
        <dbReference type="SMART" id="SM00471"/>
    </source>
</evidence>
<dbReference type="InterPro" id="IPR003607">
    <property type="entry name" value="HD/PDEase_dom"/>
</dbReference>
<keyword evidence="2" id="KW-0378">Hydrolase</keyword>